<sequence length="112" mass="12715">MNISQTASEYGEYVCSSMGRIISILRTGTESKRNGVRLNNPQMIGQGGEIKQQSIRIRIDQYGQTQRNNSDNRMILSAFEEAIRILSEMKQFDMEFLATKFAFSINKDALLA</sequence>
<name>A0A5J4TCU1_9EUKA</name>
<dbReference type="EMBL" id="SNRW01033559">
    <property type="protein sequence ID" value="KAA6356088.1"/>
    <property type="molecule type" value="Genomic_DNA"/>
</dbReference>
<dbReference type="OrthoDB" id="10265867at2759"/>
<dbReference type="Proteomes" id="UP000324800">
    <property type="component" value="Unassembled WGS sequence"/>
</dbReference>
<organism evidence="1 2">
    <name type="scientific">Streblomastix strix</name>
    <dbReference type="NCBI Taxonomy" id="222440"/>
    <lineage>
        <taxon>Eukaryota</taxon>
        <taxon>Metamonada</taxon>
        <taxon>Preaxostyla</taxon>
        <taxon>Oxymonadida</taxon>
        <taxon>Streblomastigidae</taxon>
        <taxon>Streblomastix</taxon>
    </lineage>
</organism>
<protein>
    <submittedName>
        <fullName evidence="1">Uncharacterized protein</fullName>
    </submittedName>
</protein>
<gene>
    <name evidence="1" type="ORF">EZS28_048386</name>
</gene>
<proteinExistence type="predicted"/>
<dbReference type="AlphaFoldDB" id="A0A5J4TCU1"/>
<evidence type="ECO:0000313" key="2">
    <source>
        <dbReference type="Proteomes" id="UP000324800"/>
    </source>
</evidence>
<accession>A0A5J4TCU1</accession>
<evidence type="ECO:0000313" key="1">
    <source>
        <dbReference type="EMBL" id="KAA6356088.1"/>
    </source>
</evidence>
<comment type="caution">
    <text evidence="1">The sequence shown here is derived from an EMBL/GenBank/DDBJ whole genome shotgun (WGS) entry which is preliminary data.</text>
</comment>
<reference evidence="1 2" key="1">
    <citation type="submission" date="2019-03" db="EMBL/GenBank/DDBJ databases">
        <title>Single cell metagenomics reveals metabolic interactions within the superorganism composed of flagellate Streblomastix strix and complex community of Bacteroidetes bacteria on its surface.</title>
        <authorList>
            <person name="Treitli S.C."/>
            <person name="Kolisko M."/>
            <person name="Husnik F."/>
            <person name="Keeling P."/>
            <person name="Hampl V."/>
        </authorList>
    </citation>
    <scope>NUCLEOTIDE SEQUENCE [LARGE SCALE GENOMIC DNA]</scope>
    <source>
        <strain evidence="1">ST1C</strain>
    </source>
</reference>